<reference evidence="1 2" key="1">
    <citation type="submission" date="2017-05" db="EMBL/GenBank/DDBJ databases">
        <title>Complete genome sequence of Streptomyces sp. SCSIO 03032 revealed the diverse biosynthetic pathways for its bioactive secondary metabolites.</title>
        <authorList>
            <person name="Ma L."/>
            <person name="Zhu Y."/>
            <person name="Zhang W."/>
            <person name="Zhang G."/>
            <person name="Tian X."/>
            <person name="Zhang S."/>
            <person name="Zhang C."/>
        </authorList>
    </citation>
    <scope>NUCLEOTIDE SEQUENCE [LARGE SCALE GENOMIC DNA]</scope>
    <source>
        <strain evidence="1 2">SCSIO 03032</strain>
    </source>
</reference>
<keyword evidence="2" id="KW-1185">Reference proteome</keyword>
<dbReference type="KEGG" id="smao:CAG99_06285"/>
<dbReference type="Proteomes" id="UP000194218">
    <property type="component" value="Chromosome"/>
</dbReference>
<evidence type="ECO:0000313" key="1">
    <source>
        <dbReference type="EMBL" id="ARQ68515.1"/>
    </source>
</evidence>
<sequence length="106" mass="11199">MTSLVEPVAVPARPCCRLCAAPGDFGAFVPGEPHAGLCPECVLAGRPTRPGLEQAVVIVARQALAAVEAVHVPLATADELTFHVCALKRSLCRMLQLFATVRSPQR</sequence>
<dbReference type="OrthoDB" id="4284113at2"/>
<gene>
    <name evidence="1" type="ORF">CAG99_06285</name>
</gene>
<dbReference type="RefSeq" id="WP_086158023.1">
    <property type="nucleotide sequence ID" value="NZ_CP021121.1"/>
</dbReference>
<protein>
    <submittedName>
        <fullName evidence="1">Uncharacterized protein</fullName>
    </submittedName>
</protein>
<accession>A0A1W7CUT0</accession>
<dbReference type="AlphaFoldDB" id="A0A1W7CUT0"/>
<evidence type="ECO:0000313" key="2">
    <source>
        <dbReference type="Proteomes" id="UP000194218"/>
    </source>
</evidence>
<dbReference type="EMBL" id="CP021121">
    <property type="protein sequence ID" value="ARQ68515.1"/>
    <property type="molecule type" value="Genomic_DNA"/>
</dbReference>
<organism evidence="1 2">
    <name type="scientific">Streptomyces marincola</name>
    <dbReference type="NCBI Taxonomy" id="2878388"/>
    <lineage>
        <taxon>Bacteria</taxon>
        <taxon>Bacillati</taxon>
        <taxon>Actinomycetota</taxon>
        <taxon>Actinomycetes</taxon>
        <taxon>Kitasatosporales</taxon>
        <taxon>Streptomycetaceae</taxon>
        <taxon>Streptomyces</taxon>
    </lineage>
</organism>
<name>A0A1W7CUT0_9ACTN</name>
<proteinExistence type="predicted"/>